<dbReference type="Gene3D" id="1.20.272.10">
    <property type="match status" value="1"/>
</dbReference>
<dbReference type="Pfam" id="PF16193">
    <property type="entry name" value="AAA_assoc_2"/>
    <property type="match status" value="1"/>
</dbReference>
<dbReference type="GO" id="GO:0008047">
    <property type="term" value="F:enzyme activator activity"/>
    <property type="evidence" value="ECO:0007669"/>
    <property type="project" value="TreeGrafter"/>
</dbReference>
<evidence type="ECO:0000256" key="3">
    <source>
        <dbReference type="ARBA" id="ARBA00022705"/>
    </source>
</evidence>
<dbReference type="FunFam" id="3.40.50.300:FF:000137">
    <property type="entry name" value="Replication-associated recombination protein A"/>
    <property type="match status" value="1"/>
</dbReference>
<dbReference type="GO" id="GO:0003677">
    <property type="term" value="F:DNA binding"/>
    <property type="evidence" value="ECO:0007669"/>
    <property type="project" value="InterPro"/>
</dbReference>
<dbReference type="InterPro" id="IPR021886">
    <property type="entry name" value="MgsA_C"/>
</dbReference>
<evidence type="ECO:0000259" key="6">
    <source>
        <dbReference type="SMART" id="SM00382"/>
    </source>
</evidence>
<dbReference type="CDD" id="cd18139">
    <property type="entry name" value="HLD_clamp_RarA"/>
    <property type="match status" value="1"/>
</dbReference>
<dbReference type="EMBL" id="GU474857">
    <property type="protein sequence ID" value="ADI17208.1"/>
    <property type="molecule type" value="Genomic_DNA"/>
</dbReference>
<keyword evidence="3" id="KW-0235">DNA replication</keyword>
<dbReference type="InterPro" id="IPR008921">
    <property type="entry name" value="DNA_pol3_clamp-load_cplx_C"/>
</dbReference>
<dbReference type="Gene3D" id="3.40.50.300">
    <property type="entry name" value="P-loop containing nucleotide triphosphate hydrolases"/>
    <property type="match status" value="1"/>
</dbReference>
<dbReference type="CDD" id="cd00009">
    <property type="entry name" value="AAA"/>
    <property type="match status" value="1"/>
</dbReference>
<dbReference type="PANTHER" id="PTHR13779">
    <property type="entry name" value="WERNER HELICASE-INTERACTING PROTEIN 1 FAMILY MEMBER"/>
    <property type="match status" value="1"/>
</dbReference>
<dbReference type="GO" id="GO:0016887">
    <property type="term" value="F:ATP hydrolysis activity"/>
    <property type="evidence" value="ECO:0007669"/>
    <property type="project" value="InterPro"/>
</dbReference>
<dbReference type="PANTHER" id="PTHR13779:SF7">
    <property type="entry name" value="ATPASE WRNIP1"/>
    <property type="match status" value="1"/>
</dbReference>
<sequence>MEYVSKKPQFIRIHLIEPGHKIALRRIVWSLTMYIRDDCYLHRPIICSVMSADTQPLAARMRPTSIDEIVGQDHLIGPDTPFRVALENGTLSSLLLWGPPGCGKTTLARLLANKVGLKFLQLSAVMDGIKELRKLLDRARDIKTLERRGSLLFVDEIHRWNKAQQDALLPHVEEGTVVLIGATTENPGFQIIPALRSRCWLLTLNPLGNEALTELLRRALSNTDRGLAKRNQMFDEEALHMIVAGASGDGRRALSVLERISGALDDGETVDKEMLQTVMGKTDLLHDRDGDAHYQVVSALIKSLRGSDPQAALYWCARMLEGGEDPMFIARRLVIFASEDVGNADPRALQVAVSAMQAIHLIGMPEARIVLGQAVTYLSTAPKSNRAYLAIDAAIEAVRTTGPLPVPAHLKNAHTSLAKSMGDGHGYKYPHDHPGHIVQQAYLPEALQGTVFYTPAGHAAEKVIAERMAWIADQLRKRNPS</sequence>
<protein>
    <submittedName>
        <fullName evidence="7">ATPase related to the helicase subunit of the holliday junction resolvase</fullName>
    </submittedName>
</protein>
<proteinExistence type="inferred from homology"/>
<comment type="similarity">
    <text evidence="2">Belongs to the AAA ATPase family. RarA/MGS1/WRNIP1 subfamily.</text>
</comment>
<reference evidence="7" key="1">
    <citation type="journal article" date="2011" name="Environ. Microbiol.">
        <title>Time-series analyses of Monterey Bay coastal microbial picoplankton using a 'genome proxy' microarray.</title>
        <authorList>
            <person name="Rich V.I."/>
            <person name="Pham V.D."/>
            <person name="Eppley J."/>
            <person name="Shi Y."/>
            <person name="DeLong E.F."/>
        </authorList>
    </citation>
    <scope>NUCLEOTIDE SEQUENCE</scope>
</reference>
<feature type="domain" description="AAA+ ATPase" evidence="6">
    <location>
        <begin position="90"/>
        <end position="205"/>
    </location>
</feature>
<dbReference type="InterPro" id="IPR032423">
    <property type="entry name" value="AAA_assoc_2"/>
</dbReference>
<dbReference type="Pfam" id="PF00004">
    <property type="entry name" value="AAA"/>
    <property type="match status" value="1"/>
</dbReference>
<evidence type="ECO:0000256" key="2">
    <source>
        <dbReference type="ARBA" id="ARBA00008959"/>
    </source>
</evidence>
<dbReference type="Pfam" id="PF12002">
    <property type="entry name" value="MgsA_C"/>
    <property type="match status" value="1"/>
</dbReference>
<dbReference type="InterPro" id="IPR003593">
    <property type="entry name" value="AAA+_ATPase"/>
</dbReference>
<dbReference type="InterPro" id="IPR051314">
    <property type="entry name" value="AAA_ATPase_RarA/MGS1/WRNIP1"/>
</dbReference>
<dbReference type="InterPro" id="IPR027417">
    <property type="entry name" value="P-loop_NTPase"/>
</dbReference>
<dbReference type="InterPro" id="IPR003959">
    <property type="entry name" value="ATPase_AAA_core"/>
</dbReference>
<dbReference type="SUPFAM" id="SSF52540">
    <property type="entry name" value="P-loop containing nucleoside triphosphate hydrolases"/>
    <property type="match status" value="1"/>
</dbReference>
<accession>E0XS17</accession>
<dbReference type="GO" id="GO:0017116">
    <property type="term" value="F:single-stranded DNA helicase activity"/>
    <property type="evidence" value="ECO:0007669"/>
    <property type="project" value="TreeGrafter"/>
</dbReference>
<evidence type="ECO:0000256" key="1">
    <source>
        <dbReference type="ARBA" id="ARBA00002393"/>
    </source>
</evidence>
<dbReference type="SMART" id="SM00382">
    <property type="entry name" value="AAA"/>
    <property type="match status" value="1"/>
</dbReference>
<keyword evidence="7" id="KW-0347">Helicase</keyword>
<organism evidence="7">
    <name type="scientific">uncultured delta proteobacterium HF0070_10I02</name>
    <dbReference type="NCBI Taxonomy" id="710824"/>
    <lineage>
        <taxon>Bacteria</taxon>
        <taxon>Deltaproteobacteria</taxon>
        <taxon>environmental samples</taxon>
    </lineage>
</organism>
<dbReference type="GO" id="GO:0006261">
    <property type="term" value="P:DNA-templated DNA replication"/>
    <property type="evidence" value="ECO:0007669"/>
    <property type="project" value="TreeGrafter"/>
</dbReference>
<dbReference type="GO" id="GO:0005524">
    <property type="term" value="F:ATP binding"/>
    <property type="evidence" value="ECO:0007669"/>
    <property type="project" value="UniProtKB-KW"/>
</dbReference>
<dbReference type="Gene3D" id="1.10.3710.10">
    <property type="entry name" value="DNA polymerase III clamp loader subunits, C-terminal domain"/>
    <property type="match status" value="1"/>
</dbReference>
<name>E0XS17_9DELT</name>
<evidence type="ECO:0000256" key="5">
    <source>
        <dbReference type="ARBA" id="ARBA00022840"/>
    </source>
</evidence>
<evidence type="ECO:0000256" key="4">
    <source>
        <dbReference type="ARBA" id="ARBA00022741"/>
    </source>
</evidence>
<dbReference type="Gene3D" id="1.10.8.60">
    <property type="match status" value="1"/>
</dbReference>
<dbReference type="FunFam" id="1.20.272.10:FF:000001">
    <property type="entry name" value="Putative AAA family ATPase"/>
    <property type="match status" value="1"/>
</dbReference>
<evidence type="ECO:0000313" key="7">
    <source>
        <dbReference type="EMBL" id="ADI17208.1"/>
    </source>
</evidence>
<dbReference type="GO" id="GO:0000731">
    <property type="term" value="P:DNA synthesis involved in DNA repair"/>
    <property type="evidence" value="ECO:0007669"/>
    <property type="project" value="TreeGrafter"/>
</dbReference>
<dbReference type="AlphaFoldDB" id="E0XS17"/>
<dbReference type="SUPFAM" id="SSF48019">
    <property type="entry name" value="post-AAA+ oligomerization domain-like"/>
    <property type="match status" value="1"/>
</dbReference>
<keyword evidence="7" id="KW-0378">Hydrolase</keyword>
<keyword evidence="5" id="KW-0067">ATP-binding</keyword>
<comment type="function">
    <text evidence="1">DNA-dependent ATPase that plays important roles in cellular responses to stalled DNA replication processes.</text>
</comment>
<keyword evidence="4" id="KW-0547">Nucleotide-binding</keyword>